<dbReference type="OrthoDB" id="8747441at2"/>
<evidence type="ECO:0000256" key="1">
    <source>
        <dbReference type="SAM" id="MobiDB-lite"/>
    </source>
</evidence>
<keyword evidence="4" id="KW-1185">Reference proteome</keyword>
<dbReference type="EMBL" id="QJKB01000001">
    <property type="protein sequence ID" value="PXX47706.1"/>
    <property type="molecule type" value="Genomic_DNA"/>
</dbReference>
<feature type="chain" id="PRO_5016392327" description="PRC-barrel domain protein" evidence="2">
    <location>
        <begin position="31"/>
        <end position="332"/>
    </location>
</feature>
<feature type="region of interest" description="Disordered" evidence="1">
    <location>
        <begin position="308"/>
        <end position="332"/>
    </location>
</feature>
<reference evidence="3 4" key="1">
    <citation type="submission" date="2018-05" db="EMBL/GenBank/DDBJ databases">
        <title>Genomic Encyclopedia of Type Strains, Phase IV (KMG-IV): sequencing the most valuable type-strain genomes for metagenomic binning, comparative biology and taxonomic classification.</title>
        <authorList>
            <person name="Goeker M."/>
        </authorList>
    </citation>
    <scope>NUCLEOTIDE SEQUENCE [LARGE SCALE GENOMIC DNA]</scope>
    <source>
        <strain evidence="3 4">DSM 19792</strain>
    </source>
</reference>
<dbReference type="AlphaFoldDB" id="A0A318JGJ0"/>
<dbReference type="RefSeq" id="WP_110254047.1">
    <property type="nucleotide sequence ID" value="NZ_QJKB01000001.1"/>
</dbReference>
<feature type="compositionally biased region" description="Pro residues" evidence="1">
    <location>
        <begin position="308"/>
        <end position="324"/>
    </location>
</feature>
<gene>
    <name evidence="3" type="ORF">DFR42_1011303</name>
</gene>
<accession>A0A318JGJ0</accession>
<evidence type="ECO:0000313" key="4">
    <source>
        <dbReference type="Proteomes" id="UP000247792"/>
    </source>
</evidence>
<comment type="caution">
    <text evidence="3">The sequence shown here is derived from an EMBL/GenBank/DDBJ whole genome shotgun (WGS) entry which is preliminary data.</text>
</comment>
<keyword evidence="2" id="KW-0732">Signal</keyword>
<evidence type="ECO:0008006" key="5">
    <source>
        <dbReference type="Google" id="ProtNLM"/>
    </source>
</evidence>
<protein>
    <recommendedName>
        <fullName evidence="5">PRC-barrel domain protein</fullName>
    </recommendedName>
</protein>
<proteinExistence type="predicted"/>
<name>A0A318JGJ0_9BURK</name>
<dbReference type="Proteomes" id="UP000247792">
    <property type="component" value="Unassembled WGS sequence"/>
</dbReference>
<organism evidence="3 4">
    <name type="scientific">Undibacterium pigrum</name>
    <dbReference type="NCBI Taxonomy" id="401470"/>
    <lineage>
        <taxon>Bacteria</taxon>
        <taxon>Pseudomonadati</taxon>
        <taxon>Pseudomonadota</taxon>
        <taxon>Betaproteobacteria</taxon>
        <taxon>Burkholderiales</taxon>
        <taxon>Oxalobacteraceae</taxon>
        <taxon>Undibacterium</taxon>
    </lineage>
</organism>
<sequence length="332" mass="35525">MRPSLLSPLLSSIFVGLPAFALCIPFSALAANNVDQPSKSSAPVKSLAVDQKSDARNVITTVPPESAMERFEMKDAQGRNIAYVALTDGEVGGLVFIDNKLFGTVSKQDALAFYSCRGYTSAVKYHWAKDANAWIGGLLAASQTTPAVTLQFSGKSSWRSIVEVVNNPSLSQIGSLVDIGTNPFGILRKLNNARESMAERELFEKTRLRLMDVTTGTSEERVAEIIKPEDVSFAVGGLVMAYPRFSIEYFIADGAVKAIQQPSFHFLSHKQAALFYVPNAKWELCTPEGWRGALPTVNAAAITNPAPVSAPAPTPAPAPAPPPATINAGEAK</sequence>
<evidence type="ECO:0000313" key="3">
    <source>
        <dbReference type="EMBL" id="PXX47706.1"/>
    </source>
</evidence>
<evidence type="ECO:0000256" key="2">
    <source>
        <dbReference type="SAM" id="SignalP"/>
    </source>
</evidence>
<feature type="signal peptide" evidence="2">
    <location>
        <begin position="1"/>
        <end position="30"/>
    </location>
</feature>